<evidence type="ECO:0000256" key="2">
    <source>
        <dbReference type="SAM" id="SignalP"/>
    </source>
</evidence>
<proteinExistence type="predicted"/>
<keyword evidence="4" id="KW-1185">Reference proteome</keyword>
<dbReference type="InterPro" id="IPR031482">
    <property type="entry name" value="CBP_BcsN"/>
</dbReference>
<evidence type="ECO:0000313" key="4">
    <source>
        <dbReference type="Proteomes" id="UP001139104"/>
    </source>
</evidence>
<feature type="region of interest" description="Disordered" evidence="1">
    <location>
        <begin position="243"/>
        <end position="263"/>
    </location>
</feature>
<name>A0ABS9Z6R6_9HYPH</name>
<feature type="chain" id="PRO_5046112919" evidence="2">
    <location>
        <begin position="19"/>
        <end position="309"/>
    </location>
</feature>
<accession>A0ABS9Z6R6</accession>
<dbReference type="RefSeq" id="WP_243066876.1">
    <property type="nucleotide sequence ID" value="NZ_JAIVFK010000010.1"/>
</dbReference>
<evidence type="ECO:0000256" key="1">
    <source>
        <dbReference type="SAM" id="MobiDB-lite"/>
    </source>
</evidence>
<protein>
    <submittedName>
        <fullName evidence="3">Cellulose biosynthesis protein BcsN</fullName>
    </submittedName>
</protein>
<feature type="signal peptide" evidence="2">
    <location>
        <begin position="1"/>
        <end position="18"/>
    </location>
</feature>
<comment type="caution">
    <text evidence="3">The sequence shown here is derived from an EMBL/GenBank/DDBJ whole genome shotgun (WGS) entry which is preliminary data.</text>
</comment>
<feature type="compositionally biased region" description="Basic and acidic residues" evidence="1">
    <location>
        <begin position="246"/>
        <end position="257"/>
    </location>
</feature>
<dbReference type="PROSITE" id="PS51257">
    <property type="entry name" value="PROKAR_LIPOPROTEIN"/>
    <property type="match status" value="1"/>
</dbReference>
<evidence type="ECO:0000313" key="3">
    <source>
        <dbReference type="EMBL" id="MCI4682892.1"/>
    </source>
</evidence>
<reference evidence="3" key="1">
    <citation type="journal article" date="2022" name="ISME J.">
        <title>Identification of active gaseous-alkane degraders at natural gas seeps.</title>
        <authorList>
            <person name="Farhan Ul Haque M."/>
            <person name="Hernandez M."/>
            <person name="Crombie A.T."/>
            <person name="Murrell J.C."/>
        </authorList>
    </citation>
    <scope>NUCLEOTIDE SEQUENCE</scope>
    <source>
        <strain evidence="3">PC2</strain>
    </source>
</reference>
<dbReference type="Proteomes" id="UP001139104">
    <property type="component" value="Unassembled WGS sequence"/>
</dbReference>
<organism evidence="3 4">
    <name type="scientific">Candidatus Rhodoblastus alkanivorans</name>
    <dbReference type="NCBI Taxonomy" id="2954117"/>
    <lineage>
        <taxon>Bacteria</taxon>
        <taxon>Pseudomonadati</taxon>
        <taxon>Pseudomonadota</taxon>
        <taxon>Alphaproteobacteria</taxon>
        <taxon>Hyphomicrobiales</taxon>
        <taxon>Rhodoblastaceae</taxon>
        <taxon>Rhodoblastus</taxon>
    </lineage>
</organism>
<dbReference type="Pfam" id="PF17038">
    <property type="entry name" value="CBP_BcsN"/>
    <property type="match status" value="1"/>
</dbReference>
<sequence>MKKTLFLLPLVLSVAACGGRQQSGANNLDMVALATESPAQGRFDPHPRRIAADFALAHLPDSAGQPRAVSDRRHPNGYWQRIELASDVPSADNHVEIAIQSGKTLYSSNKVPVWKPGEAGIREELTRQFPGMRMEVVANGDYSNRYGRIGVAIGRKGKDLRCIYVWQYIDDARRSFENGRRIPLEGVEAAPATLRIKLCRADATIDDLVHDAREIVVDIPENYGSAQAIAEAPPRPARVAKRRAAERRAAEPRRRPEYAQAAPAEPYVNAQGLRYMAPVAAPPQPIAAQAPHAAIGADLPPEALRGPRQ</sequence>
<gene>
    <name evidence="3" type="primary">bcsN</name>
    <name evidence="3" type="ORF">K2U94_08965</name>
</gene>
<keyword evidence="2" id="KW-0732">Signal</keyword>
<dbReference type="EMBL" id="JAIVFP010000001">
    <property type="protein sequence ID" value="MCI4682892.1"/>
    <property type="molecule type" value="Genomic_DNA"/>
</dbReference>